<organism evidence="1 2">
    <name type="scientific">Cichorium intybus</name>
    <name type="common">Chicory</name>
    <dbReference type="NCBI Taxonomy" id="13427"/>
    <lineage>
        <taxon>Eukaryota</taxon>
        <taxon>Viridiplantae</taxon>
        <taxon>Streptophyta</taxon>
        <taxon>Embryophyta</taxon>
        <taxon>Tracheophyta</taxon>
        <taxon>Spermatophyta</taxon>
        <taxon>Magnoliopsida</taxon>
        <taxon>eudicotyledons</taxon>
        <taxon>Gunneridae</taxon>
        <taxon>Pentapetalae</taxon>
        <taxon>asterids</taxon>
        <taxon>campanulids</taxon>
        <taxon>Asterales</taxon>
        <taxon>Asteraceae</taxon>
        <taxon>Cichorioideae</taxon>
        <taxon>Cichorieae</taxon>
        <taxon>Cichoriinae</taxon>
        <taxon>Cichorium</taxon>
    </lineage>
</organism>
<sequence>MVTLRSTSLSSLVIDVVRPETTNSNPNSPTSTSTPLMFKRRKVERIFPVYARGKLSPTSDPAVNWGSVVGDSIWDADRVEAKCQVACLLEEITSRQCGSESERGLWAKSNSKVLKASKSEAYALIIDGKSLAYALKDDIKIEFL</sequence>
<gene>
    <name evidence="1" type="ORF">L2E82_39921</name>
</gene>
<dbReference type="Proteomes" id="UP001055811">
    <property type="component" value="Linkage Group LG07"/>
</dbReference>
<name>A0ACB9AJ16_CICIN</name>
<keyword evidence="2" id="KW-1185">Reference proteome</keyword>
<reference evidence="2" key="1">
    <citation type="journal article" date="2022" name="Mol. Ecol. Resour.">
        <title>The genomes of chicory, endive, great burdock and yacon provide insights into Asteraceae palaeo-polyploidization history and plant inulin production.</title>
        <authorList>
            <person name="Fan W."/>
            <person name="Wang S."/>
            <person name="Wang H."/>
            <person name="Wang A."/>
            <person name="Jiang F."/>
            <person name="Liu H."/>
            <person name="Zhao H."/>
            <person name="Xu D."/>
            <person name="Zhang Y."/>
        </authorList>
    </citation>
    <scope>NUCLEOTIDE SEQUENCE [LARGE SCALE GENOMIC DNA]</scope>
    <source>
        <strain evidence="2">cv. Punajuju</strain>
    </source>
</reference>
<protein>
    <submittedName>
        <fullName evidence="1">Uncharacterized protein</fullName>
    </submittedName>
</protein>
<comment type="caution">
    <text evidence="1">The sequence shown here is derived from an EMBL/GenBank/DDBJ whole genome shotgun (WGS) entry which is preliminary data.</text>
</comment>
<evidence type="ECO:0000313" key="2">
    <source>
        <dbReference type="Proteomes" id="UP001055811"/>
    </source>
</evidence>
<reference evidence="1 2" key="2">
    <citation type="journal article" date="2022" name="Mol. Ecol. Resour.">
        <title>The genomes of chicory, endive, great burdock and yacon provide insights into Asteraceae paleo-polyploidization history and plant inulin production.</title>
        <authorList>
            <person name="Fan W."/>
            <person name="Wang S."/>
            <person name="Wang H."/>
            <person name="Wang A."/>
            <person name="Jiang F."/>
            <person name="Liu H."/>
            <person name="Zhao H."/>
            <person name="Xu D."/>
            <person name="Zhang Y."/>
        </authorList>
    </citation>
    <scope>NUCLEOTIDE SEQUENCE [LARGE SCALE GENOMIC DNA]</scope>
    <source>
        <strain evidence="2">cv. Punajuju</strain>
        <tissue evidence="1">Leaves</tissue>
    </source>
</reference>
<evidence type="ECO:0000313" key="1">
    <source>
        <dbReference type="EMBL" id="KAI3710147.1"/>
    </source>
</evidence>
<accession>A0ACB9AJ16</accession>
<dbReference type="EMBL" id="CM042015">
    <property type="protein sequence ID" value="KAI3710147.1"/>
    <property type="molecule type" value="Genomic_DNA"/>
</dbReference>
<proteinExistence type="predicted"/>